<dbReference type="RefSeq" id="WP_006122510.1">
    <property type="nucleotide sequence ID" value="NC_024998.1"/>
</dbReference>
<sequence length="129" mass="13601">MNEQTTTNTAAHDEPLAVLPPVDDDAAGREAVREKMADALTPGFQVEFDPDEAERVGAFVEDALSEQDAAASGDDLVEVDGALEPAFLDDEGPSADIPPFITTTNARELYDLRPGETVAQAAARKASEG</sequence>
<feature type="region of interest" description="Disordered" evidence="1">
    <location>
        <begin position="1"/>
        <end position="25"/>
    </location>
</feature>
<gene>
    <name evidence="2" type="primary">traD</name>
</gene>
<protein>
    <submittedName>
        <fullName evidence="2">TraD protein</fullName>
    </submittedName>
</protein>
<name>A0A077KSL0_9BURK</name>
<evidence type="ECO:0000313" key="2">
    <source>
        <dbReference type="EMBL" id="BAP34636.1"/>
    </source>
</evidence>
<organism evidence="2">
    <name type="scientific">Paracidovorax avenae</name>
    <dbReference type="NCBI Taxonomy" id="80867"/>
    <lineage>
        <taxon>Bacteria</taxon>
        <taxon>Pseudomonadati</taxon>
        <taxon>Pseudomonadota</taxon>
        <taxon>Betaproteobacteria</taxon>
        <taxon>Burkholderiales</taxon>
        <taxon>Comamonadaceae</taxon>
        <taxon>Paracidovorax</taxon>
    </lineage>
</organism>
<dbReference type="GeneID" id="93083046"/>
<dbReference type="InterPro" id="IPR016703">
    <property type="entry name" value="Conjugal_tfr_TraD_b/g-type"/>
</dbReference>
<dbReference type="PIRSF" id="PIRSF017849">
    <property type="entry name" value="Conjugal_transfer_TraD"/>
    <property type="match status" value="1"/>
</dbReference>
<dbReference type="AlphaFoldDB" id="A0A077KSL0"/>
<accession>A0A077KSL0</accession>
<feature type="compositionally biased region" description="Polar residues" evidence="1">
    <location>
        <begin position="1"/>
        <end position="10"/>
    </location>
</feature>
<keyword evidence="2" id="KW-0614">Plasmid</keyword>
<dbReference type="EMBL" id="AB852526">
    <property type="protein sequence ID" value="BAP34636.1"/>
    <property type="molecule type" value="Genomic_DNA"/>
</dbReference>
<evidence type="ECO:0000256" key="1">
    <source>
        <dbReference type="SAM" id="MobiDB-lite"/>
    </source>
</evidence>
<geneLocation type="plasmid" evidence="2">
    <name>pAAA83</name>
</geneLocation>
<reference evidence="2" key="1">
    <citation type="journal article" date="2014" name="Mol. Plant Pathol.">
        <title>Two types of genetic carriers, the IncP genomic island and the novel IncP-1beta plasmid, for the aac(2')-IIa gene that confers kasugamycin resistance in Acidovorax avenae subsp. avenae.</title>
        <authorList>
            <person name="Yoshii A."/>
            <person name="Omatsu T."/>
            <person name="Katayama Y."/>
            <person name="Koyama S."/>
            <person name="Mizutani T."/>
            <person name="Moriyama H."/>
            <person name="Fukuhara T."/>
        </authorList>
    </citation>
    <scope>NUCLEOTIDE SEQUENCE</scope>
    <source>
        <strain evidence="2">83</strain>
        <plasmid evidence="2">pAAA83</plasmid>
    </source>
</reference>
<proteinExistence type="predicted"/>